<keyword evidence="3" id="KW-1185">Reference proteome</keyword>
<reference evidence="3" key="1">
    <citation type="journal article" date="2019" name="Int. J. Syst. Evol. Microbiol.">
        <title>The Global Catalogue of Microorganisms (GCM) 10K type strain sequencing project: providing services to taxonomists for standard genome sequencing and annotation.</title>
        <authorList>
            <consortium name="The Broad Institute Genomics Platform"/>
            <consortium name="The Broad Institute Genome Sequencing Center for Infectious Disease"/>
            <person name="Wu L."/>
            <person name="Ma J."/>
        </authorList>
    </citation>
    <scope>NUCLEOTIDE SEQUENCE [LARGE SCALE GENOMIC DNA]</scope>
    <source>
        <strain evidence="3">JCM 14546</strain>
    </source>
</reference>
<comment type="caution">
    <text evidence="2">The sequence shown here is derived from an EMBL/GenBank/DDBJ whole genome shotgun (WGS) entry which is preliminary data.</text>
</comment>
<gene>
    <name evidence="2" type="ORF">GCM10009755_04060</name>
</gene>
<evidence type="ECO:0000256" key="1">
    <source>
        <dbReference type="SAM" id="MobiDB-lite"/>
    </source>
</evidence>
<dbReference type="EMBL" id="BAAANO010000004">
    <property type="protein sequence ID" value="GAA1999633.1"/>
    <property type="molecule type" value="Genomic_DNA"/>
</dbReference>
<accession>A0ABP5EIT3</accession>
<dbReference type="Proteomes" id="UP001500755">
    <property type="component" value="Unassembled WGS sequence"/>
</dbReference>
<sequence length="204" mass="21297">MSLWTKVRAAFAGTEERQPAGRARSGGGAFAGNQHRTGDPDVDLGTGLWRQHHDRFARAVDRFYETAVAVQKDADIAAGSTALEGDNTIAVARAAETLARLTAVLGGEAGRVENLVADLHARFPLAGQVVPAEVRSHVGDLPELLSRAARTAAEAGQAASMARVAIRTGTDPLGAARSAETYAAKVGDLVEACTAELRGEGDRE</sequence>
<feature type="region of interest" description="Disordered" evidence="1">
    <location>
        <begin position="14"/>
        <end position="39"/>
    </location>
</feature>
<protein>
    <submittedName>
        <fullName evidence="2">Uncharacterized protein</fullName>
    </submittedName>
</protein>
<dbReference type="RefSeq" id="WP_344306505.1">
    <property type="nucleotide sequence ID" value="NZ_BAAANO010000004.1"/>
</dbReference>
<evidence type="ECO:0000313" key="3">
    <source>
        <dbReference type="Proteomes" id="UP001500755"/>
    </source>
</evidence>
<organism evidence="2 3">
    <name type="scientific">Brevibacterium samyangense</name>
    <dbReference type="NCBI Taxonomy" id="366888"/>
    <lineage>
        <taxon>Bacteria</taxon>
        <taxon>Bacillati</taxon>
        <taxon>Actinomycetota</taxon>
        <taxon>Actinomycetes</taxon>
        <taxon>Micrococcales</taxon>
        <taxon>Brevibacteriaceae</taxon>
        <taxon>Brevibacterium</taxon>
    </lineage>
</organism>
<proteinExistence type="predicted"/>
<evidence type="ECO:0000313" key="2">
    <source>
        <dbReference type="EMBL" id="GAA1999633.1"/>
    </source>
</evidence>
<name>A0ABP5EIT3_9MICO</name>